<comment type="caution">
    <text evidence="3">The sequence shown here is derived from an EMBL/GenBank/DDBJ whole genome shotgun (WGS) entry which is preliminary data.</text>
</comment>
<dbReference type="RefSeq" id="WP_205175982.1">
    <property type="nucleotide sequence ID" value="NZ_JAFBDZ010000009.1"/>
</dbReference>
<dbReference type="Proteomes" id="UP001646157">
    <property type="component" value="Unassembled WGS sequence"/>
</dbReference>
<evidence type="ECO:0000313" key="3">
    <source>
        <dbReference type="EMBL" id="MBM7588268.1"/>
    </source>
</evidence>
<keyword evidence="4" id="KW-1185">Reference proteome</keyword>
<reference evidence="3 4" key="1">
    <citation type="submission" date="2021-01" db="EMBL/GenBank/DDBJ databases">
        <title>Genomic Encyclopedia of Type Strains, Phase IV (KMG-IV): sequencing the most valuable type-strain genomes for metagenomic binning, comparative biology and taxonomic classification.</title>
        <authorList>
            <person name="Goeker M."/>
        </authorList>
    </citation>
    <scope>NUCLEOTIDE SEQUENCE [LARGE SCALE GENOMIC DNA]</scope>
    <source>
        <strain evidence="3 4">DSM 24834</strain>
    </source>
</reference>
<gene>
    <name evidence="3" type="ORF">JOC86_004865</name>
</gene>
<feature type="signal peptide" evidence="2">
    <location>
        <begin position="1"/>
        <end position="29"/>
    </location>
</feature>
<feature type="region of interest" description="Disordered" evidence="1">
    <location>
        <begin position="56"/>
        <end position="95"/>
    </location>
</feature>
<evidence type="ECO:0000313" key="4">
    <source>
        <dbReference type="Proteomes" id="UP001646157"/>
    </source>
</evidence>
<accession>A0ABS2NK67</accession>
<name>A0ABS2NK67_9BACI</name>
<keyword evidence="2" id="KW-0732">Signal</keyword>
<evidence type="ECO:0000256" key="1">
    <source>
        <dbReference type="SAM" id="MobiDB-lite"/>
    </source>
</evidence>
<evidence type="ECO:0000256" key="2">
    <source>
        <dbReference type="SAM" id="SignalP"/>
    </source>
</evidence>
<sequence>MFEKVMKKVFVMLALFIVLFQSFSIPALATIQPWKGNSWEGNPWEGDPWDGADLQWKGESWEGNPWEGNTTEGNDWEGNGTEGQGTKGNRTQGQDWQGHQWYLDPWKNNGWDPNDFRGNGTNGIPFSGDGTNGNPFMANGSEYQLTESSPIKEPTADDPIYSGYDWIKFGVSDIGLGTLQTLAENNIDLSDLGTWNTKSKTFYLKLLETSFKFSAKDISLLEAGVDALDVGKNVNEFRSNIQNVRDTASLLGSRMSPYISNPQLVMDGIRNAKLSNIASSAAQFGSNTTNAFKAMAPLGKLNVVGAAVGAGFSAVDSFNNTVKLFNADTGKERVAAGADLAQSSGSLLMNVGTGIAAFPGGQVVGGALIAGGAVLWLGGTVVKHWGTIKEAVTNPVKTVKKLGKGIADKAKKTWSTVKGWFS</sequence>
<proteinExistence type="predicted"/>
<feature type="chain" id="PRO_5045919361" evidence="2">
    <location>
        <begin position="30"/>
        <end position="422"/>
    </location>
</feature>
<organism evidence="3 4">
    <name type="scientific">Rossellomorea pakistanensis</name>
    <dbReference type="NCBI Taxonomy" id="992288"/>
    <lineage>
        <taxon>Bacteria</taxon>
        <taxon>Bacillati</taxon>
        <taxon>Bacillota</taxon>
        <taxon>Bacilli</taxon>
        <taxon>Bacillales</taxon>
        <taxon>Bacillaceae</taxon>
        <taxon>Rossellomorea</taxon>
    </lineage>
</organism>
<protein>
    <submittedName>
        <fullName evidence="3">Uncharacterized protein</fullName>
    </submittedName>
</protein>
<dbReference type="EMBL" id="JAFBDZ010000009">
    <property type="protein sequence ID" value="MBM7588268.1"/>
    <property type="molecule type" value="Genomic_DNA"/>
</dbReference>